<dbReference type="SUPFAM" id="SSF52833">
    <property type="entry name" value="Thioredoxin-like"/>
    <property type="match status" value="1"/>
</dbReference>
<dbReference type="RefSeq" id="WP_248825239.1">
    <property type="nucleotide sequence ID" value="NZ_JALKFT010000013.1"/>
</dbReference>
<feature type="compositionally biased region" description="Basic and acidic residues" evidence="3">
    <location>
        <begin position="26"/>
        <end position="39"/>
    </location>
</feature>
<organism evidence="5 6">
    <name type="scientific">Frankia umida</name>
    <dbReference type="NCBI Taxonomy" id="573489"/>
    <lineage>
        <taxon>Bacteria</taxon>
        <taxon>Bacillati</taxon>
        <taxon>Actinomycetota</taxon>
        <taxon>Actinomycetes</taxon>
        <taxon>Frankiales</taxon>
        <taxon>Frankiaceae</taxon>
        <taxon>Frankia</taxon>
    </lineage>
</organism>
<dbReference type="InterPro" id="IPR036249">
    <property type="entry name" value="Thioredoxin-like_sf"/>
</dbReference>
<dbReference type="Pfam" id="PF02630">
    <property type="entry name" value="SCO1-SenC"/>
    <property type="match status" value="1"/>
</dbReference>
<evidence type="ECO:0000313" key="6">
    <source>
        <dbReference type="Proteomes" id="UP001201873"/>
    </source>
</evidence>
<reference evidence="5 6" key="1">
    <citation type="submission" date="2022-04" db="EMBL/GenBank/DDBJ databases">
        <title>Genome diversity in the genus Frankia.</title>
        <authorList>
            <person name="Carlos-Shanley C."/>
            <person name="Hahn D."/>
        </authorList>
    </citation>
    <scope>NUCLEOTIDE SEQUENCE [LARGE SCALE GENOMIC DNA]</scope>
    <source>
        <strain evidence="5 6">Ag45/Mut15</strain>
    </source>
</reference>
<evidence type="ECO:0000259" key="4">
    <source>
        <dbReference type="PROSITE" id="PS51352"/>
    </source>
</evidence>
<dbReference type="PROSITE" id="PS51352">
    <property type="entry name" value="THIOREDOXIN_2"/>
    <property type="match status" value="1"/>
</dbReference>
<keyword evidence="2" id="KW-0186">Copper</keyword>
<gene>
    <name evidence="5" type="ORF">MXD59_14220</name>
</gene>
<comment type="similarity">
    <text evidence="1">Belongs to the SCO1/2 family.</text>
</comment>
<dbReference type="Proteomes" id="UP001201873">
    <property type="component" value="Unassembled WGS sequence"/>
</dbReference>
<dbReference type="InterPro" id="IPR003782">
    <property type="entry name" value="SCO1/SenC"/>
</dbReference>
<protein>
    <submittedName>
        <fullName evidence="5">SCO family protein</fullName>
    </submittedName>
</protein>
<dbReference type="CDD" id="cd02968">
    <property type="entry name" value="SCO"/>
    <property type="match status" value="1"/>
</dbReference>
<evidence type="ECO:0000256" key="1">
    <source>
        <dbReference type="ARBA" id="ARBA00010996"/>
    </source>
</evidence>
<evidence type="ECO:0000256" key="3">
    <source>
        <dbReference type="SAM" id="MobiDB-lite"/>
    </source>
</evidence>
<feature type="domain" description="Thioredoxin" evidence="4">
    <location>
        <begin position="109"/>
        <end position="273"/>
    </location>
</feature>
<evidence type="ECO:0000256" key="2">
    <source>
        <dbReference type="ARBA" id="ARBA00023008"/>
    </source>
</evidence>
<accession>A0ABT0K046</accession>
<proteinExistence type="inferred from homology"/>
<sequence length="275" mass="28466">MDATPPAEHPPVEHQTAEPQTAEPQTAEHRAADSPERRTRGGGQPSGRRGGGRRRAVPRAGVGALALGLALALALTGCGGGSATSADANGVIVHLDDATDASGLRGTSLAAPMPKPDVRLTDTSGQPYDLRAATTGKLTLVYFGYSHCPDVCPTTMADIAAGLSETSAAVQQKVSVVFITTDPERDTPAVLHSWLAQFNPAFVGLTGTWEQIAGYADQFGIPVEKPRQQADGSWVVDHGSQVTAFGPDGVARVVYLAGITPADYAHDLPTLVKGA</sequence>
<dbReference type="Gene3D" id="3.40.30.10">
    <property type="entry name" value="Glutaredoxin"/>
    <property type="match status" value="1"/>
</dbReference>
<dbReference type="PANTHER" id="PTHR12151:SF25">
    <property type="entry name" value="LINALOOL DEHYDRATASE_ISOMERASE DOMAIN-CONTAINING PROTEIN"/>
    <property type="match status" value="1"/>
</dbReference>
<name>A0ABT0K046_9ACTN</name>
<evidence type="ECO:0000313" key="5">
    <source>
        <dbReference type="EMBL" id="MCK9876924.1"/>
    </source>
</evidence>
<keyword evidence="6" id="KW-1185">Reference proteome</keyword>
<dbReference type="PANTHER" id="PTHR12151">
    <property type="entry name" value="ELECTRON TRANSPORT PROTIN SCO1/SENC FAMILY MEMBER"/>
    <property type="match status" value="1"/>
</dbReference>
<dbReference type="InterPro" id="IPR013766">
    <property type="entry name" value="Thioredoxin_domain"/>
</dbReference>
<feature type="region of interest" description="Disordered" evidence="3">
    <location>
        <begin position="1"/>
        <end position="56"/>
    </location>
</feature>
<comment type="caution">
    <text evidence="5">The sequence shown here is derived from an EMBL/GenBank/DDBJ whole genome shotgun (WGS) entry which is preliminary data.</text>
</comment>
<dbReference type="EMBL" id="JALKFT010000013">
    <property type="protein sequence ID" value="MCK9876924.1"/>
    <property type="molecule type" value="Genomic_DNA"/>
</dbReference>